<accession>A0ABN9RXW9</accession>
<evidence type="ECO:0000256" key="1">
    <source>
        <dbReference type="SAM" id="MobiDB-lite"/>
    </source>
</evidence>
<proteinExistence type="predicted"/>
<reference evidence="2" key="1">
    <citation type="submission" date="2023-10" db="EMBL/GenBank/DDBJ databases">
        <authorList>
            <person name="Chen Y."/>
            <person name="Shah S."/>
            <person name="Dougan E. K."/>
            <person name="Thang M."/>
            <person name="Chan C."/>
        </authorList>
    </citation>
    <scope>NUCLEOTIDE SEQUENCE [LARGE SCALE GENOMIC DNA]</scope>
</reference>
<evidence type="ECO:0000313" key="3">
    <source>
        <dbReference type="Proteomes" id="UP001189429"/>
    </source>
</evidence>
<feature type="compositionally biased region" description="Low complexity" evidence="1">
    <location>
        <begin position="73"/>
        <end position="95"/>
    </location>
</feature>
<gene>
    <name evidence="2" type="ORF">PCOR1329_LOCUS24545</name>
</gene>
<feature type="region of interest" description="Disordered" evidence="1">
    <location>
        <begin position="1"/>
        <end position="201"/>
    </location>
</feature>
<name>A0ABN9RXW9_9DINO</name>
<organism evidence="2 3">
    <name type="scientific">Prorocentrum cordatum</name>
    <dbReference type="NCBI Taxonomy" id="2364126"/>
    <lineage>
        <taxon>Eukaryota</taxon>
        <taxon>Sar</taxon>
        <taxon>Alveolata</taxon>
        <taxon>Dinophyceae</taxon>
        <taxon>Prorocentrales</taxon>
        <taxon>Prorocentraceae</taxon>
        <taxon>Prorocentrum</taxon>
    </lineage>
</organism>
<sequence length="201" mass="21448">MPFGETLCAHPSTTQRPKRLSASAAGLVQAAGPPRTARGQNGGSHLGRPVQSTAQEWGDALQARSAPLANLLASGQRGGRAPAGRAARSGIPGAAVPRPPPSRLQCSRRADARAGACPRAARVLQGGGEGGRRLRRKRREDDLESSQRSIVGRRRRRAREQRGSQLDDVCTIQRKEVRRHSIKRSRPLADSAGMASVSRPP</sequence>
<feature type="compositionally biased region" description="Low complexity" evidence="1">
    <location>
        <begin position="113"/>
        <end position="122"/>
    </location>
</feature>
<comment type="caution">
    <text evidence="2">The sequence shown here is derived from an EMBL/GenBank/DDBJ whole genome shotgun (WGS) entry which is preliminary data.</text>
</comment>
<dbReference type="Proteomes" id="UP001189429">
    <property type="component" value="Unassembled WGS sequence"/>
</dbReference>
<dbReference type="EMBL" id="CAUYUJ010008458">
    <property type="protein sequence ID" value="CAK0824014.1"/>
    <property type="molecule type" value="Genomic_DNA"/>
</dbReference>
<feature type="compositionally biased region" description="Basic residues" evidence="1">
    <location>
        <begin position="176"/>
        <end position="186"/>
    </location>
</feature>
<protein>
    <submittedName>
        <fullName evidence="2">Uncharacterized protein</fullName>
    </submittedName>
</protein>
<keyword evidence="3" id="KW-1185">Reference proteome</keyword>
<evidence type="ECO:0000313" key="2">
    <source>
        <dbReference type="EMBL" id="CAK0824014.1"/>
    </source>
</evidence>